<proteinExistence type="predicted"/>
<accession>A0A3B7MSZ3</accession>
<dbReference type="AlphaFoldDB" id="A0A3B7MSZ3"/>
<dbReference type="Proteomes" id="UP000263900">
    <property type="component" value="Chromosome"/>
</dbReference>
<evidence type="ECO:0000313" key="2">
    <source>
        <dbReference type="Proteomes" id="UP000263900"/>
    </source>
</evidence>
<name>A0A3B7MSZ3_9BACT</name>
<evidence type="ECO:0000313" key="1">
    <source>
        <dbReference type="EMBL" id="AXY74755.1"/>
    </source>
</evidence>
<organism evidence="1 2">
    <name type="scientific">Paraflavitalea soli</name>
    <dbReference type="NCBI Taxonomy" id="2315862"/>
    <lineage>
        <taxon>Bacteria</taxon>
        <taxon>Pseudomonadati</taxon>
        <taxon>Bacteroidota</taxon>
        <taxon>Chitinophagia</taxon>
        <taxon>Chitinophagales</taxon>
        <taxon>Chitinophagaceae</taxon>
        <taxon>Paraflavitalea</taxon>
    </lineage>
</organism>
<protein>
    <submittedName>
        <fullName evidence="1">Uncharacterized protein</fullName>
    </submittedName>
</protein>
<dbReference type="OrthoDB" id="681110at2"/>
<reference evidence="1 2" key="1">
    <citation type="submission" date="2018-09" db="EMBL/GenBank/DDBJ databases">
        <title>Genome sequencing of strain 6GH32-13.</title>
        <authorList>
            <person name="Weon H.-Y."/>
            <person name="Heo J."/>
            <person name="Kwon S.-W."/>
        </authorList>
    </citation>
    <scope>NUCLEOTIDE SEQUENCE [LARGE SCALE GENOMIC DNA]</scope>
    <source>
        <strain evidence="1 2">5GH32-13</strain>
    </source>
</reference>
<dbReference type="KEGG" id="pseg:D3H65_12515"/>
<dbReference type="EMBL" id="CP032157">
    <property type="protein sequence ID" value="AXY74755.1"/>
    <property type="molecule type" value="Genomic_DNA"/>
</dbReference>
<sequence>MKNSSITTFHKYFMKKVKTLFYIILTMAILAGALAFKVKKQQGLCVYQTKFITLDEEIQISICIAIGQYTLSPFPNGTTFKSIFTTQTSCVDISILNAIFKCTLTLTLAIE</sequence>
<gene>
    <name evidence="1" type="ORF">D3H65_12515</name>
</gene>
<keyword evidence="2" id="KW-1185">Reference proteome</keyword>